<dbReference type="RefSeq" id="WP_106664100.1">
    <property type="nucleotide sequence ID" value="NZ_PGGM01000004.1"/>
</dbReference>
<evidence type="ECO:0000313" key="8">
    <source>
        <dbReference type="EMBL" id="PSH64553.1"/>
    </source>
</evidence>
<protein>
    <recommendedName>
        <fullName evidence="7">Cytochrome b561 bacterial/Ni-hydrogenase domain-containing protein</fullName>
    </recommendedName>
</protein>
<evidence type="ECO:0000259" key="7">
    <source>
        <dbReference type="Pfam" id="PF01292"/>
    </source>
</evidence>
<dbReference type="Pfam" id="PF01292">
    <property type="entry name" value="Ni_hydr_CYTB"/>
    <property type="match status" value="1"/>
</dbReference>
<dbReference type="Gene3D" id="1.20.950.20">
    <property type="entry name" value="Transmembrane di-heme cytochromes, Chain C"/>
    <property type="match status" value="1"/>
</dbReference>
<accession>A0A2P7BDL9</accession>
<comment type="subcellular location">
    <subcellularLocation>
        <location evidence="1">Cell membrane</location>
        <topology evidence="1">Multi-pass membrane protein</topology>
    </subcellularLocation>
</comment>
<dbReference type="GO" id="GO:0020037">
    <property type="term" value="F:heme binding"/>
    <property type="evidence" value="ECO:0007669"/>
    <property type="project" value="TreeGrafter"/>
</dbReference>
<dbReference type="InterPro" id="IPR016174">
    <property type="entry name" value="Di-haem_cyt_TM"/>
</dbReference>
<evidence type="ECO:0000256" key="4">
    <source>
        <dbReference type="ARBA" id="ARBA00022989"/>
    </source>
</evidence>
<dbReference type="Proteomes" id="UP000241764">
    <property type="component" value="Unassembled WGS sequence"/>
</dbReference>
<keyword evidence="5 6" id="KW-0472">Membrane</keyword>
<dbReference type="EMBL" id="PGGM01000004">
    <property type="protein sequence ID" value="PSH64553.1"/>
    <property type="molecule type" value="Genomic_DNA"/>
</dbReference>
<evidence type="ECO:0000256" key="2">
    <source>
        <dbReference type="ARBA" id="ARBA00022475"/>
    </source>
</evidence>
<dbReference type="AlphaFoldDB" id="A0A2P7BDL9"/>
<dbReference type="PANTHER" id="PTHR30485">
    <property type="entry name" value="NI/FE-HYDROGENASE 1 B-TYPE CYTOCHROME SUBUNIT"/>
    <property type="match status" value="1"/>
</dbReference>
<feature type="transmembrane region" description="Helical" evidence="6">
    <location>
        <begin position="200"/>
        <end position="224"/>
    </location>
</feature>
<dbReference type="InterPro" id="IPR051542">
    <property type="entry name" value="Hydrogenase_cytochrome"/>
</dbReference>
<gene>
    <name evidence="8" type="ORF">CU103_11690</name>
</gene>
<evidence type="ECO:0000256" key="1">
    <source>
        <dbReference type="ARBA" id="ARBA00004651"/>
    </source>
</evidence>
<dbReference type="InterPro" id="IPR011577">
    <property type="entry name" value="Cyt_b561_bac/Ni-Hgenase"/>
</dbReference>
<dbReference type="GO" id="GO:0005886">
    <property type="term" value="C:plasma membrane"/>
    <property type="evidence" value="ECO:0007669"/>
    <property type="project" value="UniProtKB-SubCell"/>
</dbReference>
<comment type="caution">
    <text evidence="8">The sequence shown here is derived from an EMBL/GenBank/DDBJ whole genome shotgun (WGS) entry which is preliminary data.</text>
</comment>
<sequence>MTSVTTGTSDTEMSKPKKVLFYRHSAAVRITHWLNVLCLSFLLMSGLQIFNAHPHLYWGQYGADALPDPSFISIGAFRDGDTIKGVTRIGALAIDTTGVLGASKEDGELSPRAFPSWITIPSYQDLATGRRWHFFFAWFFVINGLVYLLYGSIAGHFRRDLVPTRDQLTPTHLAHEISEHARLRFPKGEEARHYNSLQKLAYVGVIFILLPLMVLTGLTMSPGFNSIFPWLLDVFGGRQSARTIHFIAASLLVAFVIVHIAMVLVSGVWNNLRSMITGYYVLKIGQEKEMPK</sequence>
<feature type="domain" description="Cytochrome b561 bacterial/Ni-hydrogenase" evidence="7">
    <location>
        <begin position="23"/>
        <end position="278"/>
    </location>
</feature>
<keyword evidence="9" id="KW-1185">Reference proteome</keyword>
<dbReference type="GO" id="GO:0022904">
    <property type="term" value="P:respiratory electron transport chain"/>
    <property type="evidence" value="ECO:0007669"/>
    <property type="project" value="InterPro"/>
</dbReference>
<dbReference type="GO" id="GO:0009055">
    <property type="term" value="F:electron transfer activity"/>
    <property type="evidence" value="ECO:0007669"/>
    <property type="project" value="InterPro"/>
</dbReference>
<dbReference type="SUPFAM" id="SSF81342">
    <property type="entry name" value="Transmembrane di-heme cytochromes"/>
    <property type="match status" value="1"/>
</dbReference>
<reference evidence="9" key="1">
    <citation type="submission" date="2017-11" db="EMBL/GenBank/DDBJ databases">
        <authorList>
            <person name="Kuznetsova I."/>
            <person name="Sazanova A."/>
            <person name="Chirak E."/>
            <person name="Safronova V."/>
            <person name="Willems A."/>
        </authorList>
    </citation>
    <scope>NUCLEOTIDE SEQUENCE [LARGE SCALE GENOMIC DNA]</scope>
    <source>
        <strain evidence="9">CCBAU 03422</strain>
    </source>
</reference>
<organism evidence="8 9">
    <name type="scientific">Phyllobacterium sophorae</name>
    <dbReference type="NCBI Taxonomy" id="1520277"/>
    <lineage>
        <taxon>Bacteria</taxon>
        <taxon>Pseudomonadati</taxon>
        <taxon>Pseudomonadota</taxon>
        <taxon>Alphaproteobacteria</taxon>
        <taxon>Hyphomicrobiales</taxon>
        <taxon>Phyllobacteriaceae</taxon>
        <taxon>Phyllobacterium</taxon>
    </lineage>
</organism>
<feature type="transmembrane region" description="Helical" evidence="6">
    <location>
        <begin position="244"/>
        <end position="265"/>
    </location>
</feature>
<keyword evidence="4 6" id="KW-1133">Transmembrane helix</keyword>
<evidence type="ECO:0000256" key="3">
    <source>
        <dbReference type="ARBA" id="ARBA00022692"/>
    </source>
</evidence>
<keyword evidence="2" id="KW-1003">Cell membrane</keyword>
<evidence type="ECO:0000256" key="6">
    <source>
        <dbReference type="SAM" id="Phobius"/>
    </source>
</evidence>
<proteinExistence type="predicted"/>
<name>A0A2P7BDL9_9HYPH</name>
<dbReference type="PANTHER" id="PTHR30485:SF1">
    <property type="entry name" value="CYTOCHROME YDHU-RELATED"/>
    <property type="match status" value="1"/>
</dbReference>
<feature type="transmembrane region" description="Helical" evidence="6">
    <location>
        <begin position="33"/>
        <end position="50"/>
    </location>
</feature>
<keyword evidence="3 6" id="KW-0812">Transmembrane</keyword>
<evidence type="ECO:0000313" key="9">
    <source>
        <dbReference type="Proteomes" id="UP000241764"/>
    </source>
</evidence>
<evidence type="ECO:0000256" key="5">
    <source>
        <dbReference type="ARBA" id="ARBA00023136"/>
    </source>
</evidence>
<dbReference type="OrthoDB" id="9781740at2"/>
<feature type="transmembrane region" description="Helical" evidence="6">
    <location>
        <begin position="132"/>
        <end position="150"/>
    </location>
</feature>